<dbReference type="EMBL" id="UZAF01016737">
    <property type="protein sequence ID" value="VDO33145.1"/>
    <property type="molecule type" value="Genomic_DNA"/>
</dbReference>
<accession>A0A158QM74</accession>
<sequence length="148" mass="16489">MKATGPVERDPFEGLEGGWWSKGEVMRNKERRELANTGKTIAGGDWSQRPETPKQRPSRWMVSLELTNDDFDNVPAAGYSGHMPGLRQLGIGKSFNAAAREAKRDYSIRRRANSGGRGKVTRGQGSQRYIIGCCLQSTNHDPKHRFTG</sequence>
<reference evidence="4" key="1">
    <citation type="submission" date="2016-04" db="UniProtKB">
        <authorList>
            <consortium name="WormBaseParasite"/>
        </authorList>
    </citation>
    <scope>IDENTIFICATION</scope>
</reference>
<dbReference type="WBParaSite" id="HPLM_0000785101-mRNA-1">
    <property type="protein sequence ID" value="HPLM_0000785101-mRNA-1"/>
    <property type="gene ID" value="HPLM_0000785101"/>
</dbReference>
<dbReference type="OrthoDB" id="5832300at2759"/>
<feature type="region of interest" description="Disordered" evidence="1">
    <location>
        <begin position="35"/>
        <end position="58"/>
    </location>
</feature>
<gene>
    <name evidence="2" type="ORF">HPLM_LOCUS7843</name>
</gene>
<evidence type="ECO:0000256" key="1">
    <source>
        <dbReference type="SAM" id="MobiDB-lite"/>
    </source>
</evidence>
<dbReference type="Proteomes" id="UP000268014">
    <property type="component" value="Unassembled WGS sequence"/>
</dbReference>
<evidence type="ECO:0000313" key="3">
    <source>
        <dbReference type="Proteomes" id="UP000268014"/>
    </source>
</evidence>
<organism evidence="4">
    <name type="scientific">Haemonchus placei</name>
    <name type="common">Barber's pole worm</name>
    <dbReference type="NCBI Taxonomy" id="6290"/>
    <lineage>
        <taxon>Eukaryota</taxon>
        <taxon>Metazoa</taxon>
        <taxon>Ecdysozoa</taxon>
        <taxon>Nematoda</taxon>
        <taxon>Chromadorea</taxon>
        <taxon>Rhabditida</taxon>
        <taxon>Rhabditina</taxon>
        <taxon>Rhabditomorpha</taxon>
        <taxon>Strongyloidea</taxon>
        <taxon>Trichostrongylidae</taxon>
        <taxon>Haemonchus</taxon>
    </lineage>
</organism>
<reference evidence="2 3" key="2">
    <citation type="submission" date="2018-11" db="EMBL/GenBank/DDBJ databases">
        <authorList>
            <consortium name="Pathogen Informatics"/>
        </authorList>
    </citation>
    <scope>NUCLEOTIDE SEQUENCE [LARGE SCALE GENOMIC DNA]</scope>
    <source>
        <strain evidence="2 3">MHpl1</strain>
    </source>
</reference>
<name>A0A158QM74_HAEPC</name>
<keyword evidence="3" id="KW-1185">Reference proteome</keyword>
<dbReference type="AlphaFoldDB" id="A0A158QM74"/>
<proteinExistence type="predicted"/>
<evidence type="ECO:0000313" key="2">
    <source>
        <dbReference type="EMBL" id="VDO33145.1"/>
    </source>
</evidence>
<evidence type="ECO:0000313" key="4">
    <source>
        <dbReference type="WBParaSite" id="HPLM_0000785101-mRNA-1"/>
    </source>
</evidence>
<protein>
    <submittedName>
        <fullName evidence="2 4">Uncharacterized protein</fullName>
    </submittedName>
</protein>